<name>A0ABV2AVK7_9GAMM</name>
<dbReference type="SUPFAM" id="SSF47473">
    <property type="entry name" value="EF-hand"/>
    <property type="match status" value="1"/>
</dbReference>
<protein>
    <submittedName>
        <fullName evidence="4">Signal transduction protein with EFhand domain-containing protein</fullName>
    </submittedName>
</protein>
<feature type="chain" id="PRO_5047418574" evidence="2">
    <location>
        <begin position="27"/>
        <end position="149"/>
    </location>
</feature>
<gene>
    <name evidence="4" type="ORF">SADO_00160</name>
</gene>
<dbReference type="Gene3D" id="1.10.238.10">
    <property type="entry name" value="EF-hand"/>
    <property type="match status" value="2"/>
</dbReference>
<evidence type="ECO:0000256" key="2">
    <source>
        <dbReference type="SAM" id="SignalP"/>
    </source>
</evidence>
<dbReference type="InterPro" id="IPR002048">
    <property type="entry name" value="EF_hand_dom"/>
</dbReference>
<dbReference type="PROSITE" id="PS00018">
    <property type="entry name" value="EF_HAND_1"/>
    <property type="match status" value="2"/>
</dbReference>
<evidence type="ECO:0000256" key="1">
    <source>
        <dbReference type="SAM" id="MobiDB-lite"/>
    </source>
</evidence>
<dbReference type="PROSITE" id="PS50222">
    <property type="entry name" value="EF_HAND_2"/>
    <property type="match status" value="1"/>
</dbReference>
<keyword evidence="5" id="KW-1185">Reference proteome</keyword>
<feature type="region of interest" description="Disordered" evidence="1">
    <location>
        <begin position="60"/>
        <end position="92"/>
    </location>
</feature>
<feature type="signal peptide" evidence="2">
    <location>
        <begin position="1"/>
        <end position="26"/>
    </location>
</feature>
<evidence type="ECO:0000313" key="4">
    <source>
        <dbReference type="EMBL" id="MES1927622.1"/>
    </source>
</evidence>
<dbReference type="InterPro" id="IPR011992">
    <property type="entry name" value="EF-hand-dom_pair"/>
</dbReference>
<reference evidence="4 5" key="1">
    <citation type="submission" date="2013-03" db="EMBL/GenBank/DDBJ databases">
        <title>Salinisphaera dokdonensis CL-ES53 Genome Sequencing.</title>
        <authorList>
            <person name="Li C."/>
            <person name="Lai Q."/>
            <person name="Shao Z."/>
        </authorList>
    </citation>
    <scope>NUCLEOTIDE SEQUENCE [LARGE SCALE GENOMIC DNA]</scope>
    <source>
        <strain evidence="4 5">CL-ES53</strain>
    </source>
</reference>
<accession>A0ABV2AVK7</accession>
<dbReference type="Pfam" id="PF13202">
    <property type="entry name" value="EF-hand_5"/>
    <property type="match status" value="2"/>
</dbReference>
<feature type="domain" description="EF-hand" evidence="3">
    <location>
        <begin position="89"/>
        <end position="124"/>
    </location>
</feature>
<proteinExistence type="predicted"/>
<organism evidence="4 5">
    <name type="scientific">Salinisphaera dokdonensis CL-ES53</name>
    <dbReference type="NCBI Taxonomy" id="1304272"/>
    <lineage>
        <taxon>Bacteria</taxon>
        <taxon>Pseudomonadati</taxon>
        <taxon>Pseudomonadota</taxon>
        <taxon>Gammaproteobacteria</taxon>
        <taxon>Salinisphaerales</taxon>
        <taxon>Salinisphaeraceae</taxon>
        <taxon>Salinisphaera</taxon>
    </lineage>
</organism>
<dbReference type="InterPro" id="IPR018247">
    <property type="entry name" value="EF_Hand_1_Ca_BS"/>
</dbReference>
<evidence type="ECO:0000259" key="3">
    <source>
        <dbReference type="PROSITE" id="PS50222"/>
    </source>
</evidence>
<dbReference type="Proteomes" id="UP001460888">
    <property type="component" value="Unassembled WGS sequence"/>
</dbReference>
<dbReference type="EMBL" id="APND01000001">
    <property type="protein sequence ID" value="MES1927622.1"/>
    <property type="molecule type" value="Genomic_DNA"/>
</dbReference>
<sequence length="149" mass="16320">MTVTKPALTLAVTTIVLAALPVTAWAENALAALDTNGDGVIGRQEAVSAQVESFRRLDENEDGQISLDELEAGQATPESEQPPRDVQRARDKARERWFKNLDRDQSDGISLSEYQSAMTPYFDRLDADSNGVLDGPELKRAIGMDDADR</sequence>
<feature type="compositionally biased region" description="Basic and acidic residues" evidence="1">
    <location>
        <begin position="81"/>
        <end position="92"/>
    </location>
</feature>
<keyword evidence="2" id="KW-0732">Signal</keyword>
<dbReference type="Pfam" id="PF13499">
    <property type="entry name" value="EF-hand_7"/>
    <property type="match status" value="1"/>
</dbReference>
<evidence type="ECO:0000313" key="5">
    <source>
        <dbReference type="Proteomes" id="UP001460888"/>
    </source>
</evidence>
<dbReference type="RefSeq" id="WP_353108253.1">
    <property type="nucleotide sequence ID" value="NZ_APND01000001.1"/>
</dbReference>
<comment type="caution">
    <text evidence="4">The sequence shown here is derived from an EMBL/GenBank/DDBJ whole genome shotgun (WGS) entry which is preliminary data.</text>
</comment>